<evidence type="ECO:0000259" key="8">
    <source>
        <dbReference type="PROSITE" id="PS50850"/>
    </source>
</evidence>
<feature type="region of interest" description="Disordered" evidence="6">
    <location>
        <begin position="124"/>
        <end position="143"/>
    </location>
</feature>
<dbReference type="Gene3D" id="1.20.1250.20">
    <property type="entry name" value="MFS general substrate transporter like domains"/>
    <property type="match status" value="2"/>
</dbReference>
<dbReference type="InterPro" id="IPR011701">
    <property type="entry name" value="MFS"/>
</dbReference>
<dbReference type="FunFam" id="1.20.1250.20:FF:000106">
    <property type="entry name" value="MFS transporter, putative"/>
    <property type="match status" value="1"/>
</dbReference>
<evidence type="ECO:0000256" key="3">
    <source>
        <dbReference type="ARBA" id="ARBA00022692"/>
    </source>
</evidence>
<dbReference type="InterPro" id="IPR036259">
    <property type="entry name" value="MFS_trans_sf"/>
</dbReference>
<evidence type="ECO:0000313" key="9">
    <source>
        <dbReference type="EMBL" id="RNJ53531.1"/>
    </source>
</evidence>
<name>A0A3M9XZU9_9PEZI</name>
<dbReference type="PANTHER" id="PTHR43791">
    <property type="entry name" value="PERMEASE-RELATED"/>
    <property type="match status" value="1"/>
</dbReference>
<dbReference type="GO" id="GO:0022857">
    <property type="term" value="F:transmembrane transporter activity"/>
    <property type="evidence" value="ECO:0007669"/>
    <property type="project" value="InterPro"/>
</dbReference>
<keyword evidence="5 7" id="KW-0472">Membrane</keyword>
<comment type="caution">
    <text evidence="9">The sequence shown here is derived from an EMBL/GenBank/DDBJ whole genome shotgun (WGS) entry which is preliminary data.</text>
</comment>
<evidence type="ECO:0000256" key="2">
    <source>
        <dbReference type="ARBA" id="ARBA00022448"/>
    </source>
</evidence>
<organism evidence="9 10">
    <name type="scientific">Verticillium nonalfalfae</name>
    <dbReference type="NCBI Taxonomy" id="1051616"/>
    <lineage>
        <taxon>Eukaryota</taxon>
        <taxon>Fungi</taxon>
        <taxon>Dikarya</taxon>
        <taxon>Ascomycota</taxon>
        <taxon>Pezizomycotina</taxon>
        <taxon>Sordariomycetes</taxon>
        <taxon>Hypocreomycetidae</taxon>
        <taxon>Glomerellales</taxon>
        <taxon>Plectosphaerellaceae</taxon>
        <taxon>Verticillium</taxon>
    </lineage>
</organism>
<dbReference type="EMBL" id="RBVV01000136">
    <property type="protein sequence ID" value="RNJ53531.1"/>
    <property type="molecule type" value="Genomic_DNA"/>
</dbReference>
<feature type="transmembrane region" description="Helical" evidence="7">
    <location>
        <begin position="432"/>
        <end position="456"/>
    </location>
</feature>
<dbReference type="STRING" id="1051616.A0A3M9XZU9"/>
<dbReference type="Proteomes" id="UP000267145">
    <property type="component" value="Unassembled WGS sequence"/>
</dbReference>
<evidence type="ECO:0000256" key="1">
    <source>
        <dbReference type="ARBA" id="ARBA00004141"/>
    </source>
</evidence>
<dbReference type="InterPro" id="IPR020846">
    <property type="entry name" value="MFS_dom"/>
</dbReference>
<keyword evidence="4 7" id="KW-1133">Transmembrane helix</keyword>
<feature type="transmembrane region" description="Helical" evidence="7">
    <location>
        <begin position="257"/>
        <end position="276"/>
    </location>
</feature>
<feature type="transmembrane region" description="Helical" evidence="7">
    <location>
        <begin position="525"/>
        <end position="545"/>
    </location>
</feature>
<comment type="subcellular location">
    <subcellularLocation>
        <location evidence="1">Membrane</location>
        <topology evidence="1">Multi-pass membrane protein</topology>
    </subcellularLocation>
</comment>
<feature type="transmembrane region" description="Helical" evidence="7">
    <location>
        <begin position="494"/>
        <end position="513"/>
    </location>
</feature>
<evidence type="ECO:0000313" key="10">
    <source>
        <dbReference type="Proteomes" id="UP000267145"/>
    </source>
</evidence>
<evidence type="ECO:0000256" key="6">
    <source>
        <dbReference type="SAM" id="MobiDB-lite"/>
    </source>
</evidence>
<dbReference type="SUPFAM" id="SSF103473">
    <property type="entry name" value="MFS general substrate transporter"/>
    <property type="match status" value="1"/>
</dbReference>
<gene>
    <name evidence="9" type="ORF">D7B24_001684</name>
</gene>
<feature type="transmembrane region" description="Helical" evidence="7">
    <location>
        <begin position="351"/>
        <end position="372"/>
    </location>
</feature>
<dbReference type="GeneID" id="39605373"/>
<keyword evidence="2" id="KW-0813">Transport</keyword>
<protein>
    <recommendedName>
        <fullName evidence="8">Major facilitator superfamily (MFS) profile domain-containing protein</fullName>
    </recommendedName>
</protein>
<dbReference type="FunFam" id="1.20.1250.20:FF:000247">
    <property type="entry name" value="MFS general substrate transporter"/>
    <property type="match status" value="1"/>
</dbReference>
<feature type="transmembrane region" description="Helical" evidence="7">
    <location>
        <begin position="468"/>
        <end position="488"/>
    </location>
</feature>
<dbReference type="Pfam" id="PF07690">
    <property type="entry name" value="MFS_1"/>
    <property type="match status" value="1"/>
</dbReference>
<keyword evidence="3 7" id="KW-0812">Transmembrane</keyword>
<evidence type="ECO:0000256" key="5">
    <source>
        <dbReference type="ARBA" id="ARBA00023136"/>
    </source>
</evidence>
<keyword evidence="10" id="KW-1185">Reference proteome</keyword>
<dbReference type="PANTHER" id="PTHR43791:SF60">
    <property type="entry name" value="TRANSPORTER, PUTATIVE (AFU_ORTHOLOGUE AFUA_1G17160)-RELATED"/>
    <property type="match status" value="1"/>
</dbReference>
<feature type="transmembrane region" description="Helical" evidence="7">
    <location>
        <begin position="288"/>
        <end position="308"/>
    </location>
</feature>
<feature type="transmembrane region" description="Helical" evidence="7">
    <location>
        <begin position="320"/>
        <end position="339"/>
    </location>
</feature>
<feature type="domain" description="Major facilitator superfamily (MFS) profile" evidence="8">
    <location>
        <begin position="191"/>
        <end position="620"/>
    </location>
</feature>
<dbReference type="AlphaFoldDB" id="A0A3M9XZU9"/>
<dbReference type="PROSITE" id="PS50850">
    <property type="entry name" value="MFS"/>
    <property type="match status" value="1"/>
</dbReference>
<dbReference type="RefSeq" id="XP_028491689.1">
    <property type="nucleotide sequence ID" value="XM_028635906.1"/>
</dbReference>
<accession>A0A3M9XZU9</accession>
<evidence type="ECO:0000256" key="4">
    <source>
        <dbReference type="ARBA" id="ARBA00022989"/>
    </source>
</evidence>
<feature type="transmembrane region" description="Helical" evidence="7">
    <location>
        <begin position="591"/>
        <end position="613"/>
    </location>
</feature>
<proteinExistence type="predicted"/>
<evidence type="ECO:0000256" key="7">
    <source>
        <dbReference type="SAM" id="Phobius"/>
    </source>
</evidence>
<sequence length="653" mass="72771">MSPSAAPTPSWTKRPTGAAATLRAMPREVLGRLRAKLESWGKGFIVAGIFHAGSGEAVAVLPISTFRLVFPKVAAPHPVLGCSKAETNTCTAGEFDSSASSKLLLPCTTRTCPLTVAAMGTEDIETHDTPRAGPGESSSLKGLTDVQVGRSELSDAIPPDHKYEGRHRWDPTATWTEAEEKSVIRKTDLCLLTWLCVMFFGLQLDRGNLSNALADDFLTDMNLTSDDYNNGTTIQLVAFLAAEFPVQLLTKRYGFRYVLPTMMFAWGTVSWAQAWMHNRTGFYITRALIGFCEGGFIPGAILFATYFYTSKELSIRLAAFWSTLNIARVISALLAAGILEMRGIGGHPGWFWLFLLEGLLTVVLAIISYLYLPASPTSTKNVLFPKGWYTERQEVIMTNRILRDDPAKGLTTLHEPATWQDVKNTWSDPSMWGLFLIGLVAYIPATPVQAYLTLTLRRIGFSRFDSNMLTIPSAVLQIITMLVLAYSSNHFNERTFHCFVGEFWVMPLLIALLTISDGGQEWARFTLVTLISGYPYFHPIVTSWISENTFDVKKRAIAAATYNVIVQMGSLIGSQIYRSYDGPYFKQGNKVLVSICAFALVVFVAQRQVIVYLNGKKEKKWAAMSDEDRHIYQNDVQAREVDGNKRLDFRYTY</sequence>
<reference evidence="9 10" key="1">
    <citation type="submission" date="2018-10" db="EMBL/GenBank/DDBJ databases">
        <title>Genome sequence of Verticillium nonalfalfae VnAa140.</title>
        <authorList>
            <person name="Stajich J.E."/>
            <person name="Kasson M.T."/>
        </authorList>
    </citation>
    <scope>NUCLEOTIDE SEQUENCE [LARGE SCALE GENOMIC DNA]</scope>
    <source>
        <strain evidence="9 10">VnAa140</strain>
    </source>
</reference>
<dbReference type="GO" id="GO:0016020">
    <property type="term" value="C:membrane"/>
    <property type="evidence" value="ECO:0007669"/>
    <property type="project" value="UniProtKB-SubCell"/>
</dbReference>